<dbReference type="InterPro" id="IPR001787">
    <property type="entry name" value="Ribosomal_bL21"/>
</dbReference>
<dbReference type="NCBIfam" id="TIGR00061">
    <property type="entry name" value="L21"/>
    <property type="match status" value="1"/>
</dbReference>
<dbReference type="PANTHER" id="PTHR21349">
    <property type="entry name" value="50S RIBOSOMAL PROTEIN L21"/>
    <property type="match status" value="1"/>
</dbReference>
<evidence type="ECO:0000256" key="1">
    <source>
        <dbReference type="ARBA" id="ARBA00008563"/>
    </source>
</evidence>
<comment type="function">
    <text evidence="4 5">This protein binds to 23S rRNA in the presence of protein L20.</text>
</comment>
<keyword evidence="2 4" id="KW-0689">Ribosomal protein</keyword>
<comment type="caution">
    <text evidence="6">The sequence shown here is derived from an EMBL/GenBank/DDBJ whole genome shotgun (WGS) entry which is preliminary data.</text>
</comment>
<comment type="similarity">
    <text evidence="1 4 5">Belongs to the bacterial ribosomal protein bL21 family.</text>
</comment>
<dbReference type="GO" id="GO:0019843">
    <property type="term" value="F:rRNA binding"/>
    <property type="evidence" value="ECO:0007669"/>
    <property type="project" value="UniProtKB-UniRule"/>
</dbReference>
<dbReference type="GO" id="GO:0005840">
    <property type="term" value="C:ribosome"/>
    <property type="evidence" value="ECO:0007669"/>
    <property type="project" value="UniProtKB-KW"/>
</dbReference>
<dbReference type="GO" id="GO:1990904">
    <property type="term" value="C:ribonucleoprotein complex"/>
    <property type="evidence" value="ECO:0007669"/>
    <property type="project" value="UniProtKB-KW"/>
</dbReference>
<evidence type="ECO:0000256" key="4">
    <source>
        <dbReference type="HAMAP-Rule" id="MF_01363"/>
    </source>
</evidence>
<gene>
    <name evidence="4" type="primary">rplU</name>
    <name evidence="6" type="ORF">UU29_C0008G0079</name>
</gene>
<keyword evidence="3 4" id="KW-0687">Ribonucleoprotein</keyword>
<evidence type="ECO:0000256" key="3">
    <source>
        <dbReference type="ARBA" id="ARBA00023274"/>
    </source>
</evidence>
<keyword evidence="4 5" id="KW-0699">rRNA-binding</keyword>
<evidence type="ECO:0000313" key="6">
    <source>
        <dbReference type="EMBL" id="KKR82970.1"/>
    </source>
</evidence>
<comment type="subunit">
    <text evidence="4">Part of the 50S ribosomal subunit. Contacts protein L20.</text>
</comment>
<dbReference type="Pfam" id="PF00829">
    <property type="entry name" value="Ribosomal_L21p"/>
    <property type="match status" value="1"/>
</dbReference>
<evidence type="ECO:0000256" key="2">
    <source>
        <dbReference type="ARBA" id="ARBA00022980"/>
    </source>
</evidence>
<dbReference type="GO" id="GO:0005737">
    <property type="term" value="C:cytoplasm"/>
    <property type="evidence" value="ECO:0007669"/>
    <property type="project" value="UniProtKB-ARBA"/>
</dbReference>
<dbReference type="InterPro" id="IPR036164">
    <property type="entry name" value="bL21-like_sf"/>
</dbReference>
<dbReference type="EMBL" id="LCAB01000008">
    <property type="protein sequence ID" value="KKR82970.1"/>
    <property type="molecule type" value="Genomic_DNA"/>
</dbReference>
<reference evidence="6 7" key="1">
    <citation type="journal article" date="2015" name="Nature">
        <title>rRNA introns, odd ribosomes, and small enigmatic genomes across a large radiation of phyla.</title>
        <authorList>
            <person name="Brown C.T."/>
            <person name="Hug L.A."/>
            <person name="Thomas B.C."/>
            <person name="Sharon I."/>
            <person name="Castelle C.J."/>
            <person name="Singh A."/>
            <person name="Wilkins M.J."/>
            <person name="Williams K.H."/>
            <person name="Banfield J.F."/>
        </authorList>
    </citation>
    <scope>NUCLEOTIDE SEQUENCE [LARGE SCALE GENOMIC DNA]</scope>
</reference>
<dbReference type="Proteomes" id="UP000034601">
    <property type="component" value="Unassembled WGS sequence"/>
</dbReference>
<organism evidence="6 7">
    <name type="scientific">Candidatus Daviesbacteria bacterium GW2011_GWA2_40_9</name>
    <dbReference type="NCBI Taxonomy" id="1618424"/>
    <lineage>
        <taxon>Bacteria</taxon>
        <taxon>Candidatus Daviesiibacteriota</taxon>
    </lineage>
</organism>
<protein>
    <recommendedName>
        <fullName evidence="4">Large ribosomal subunit protein bL21</fullName>
    </recommendedName>
</protein>
<dbReference type="HAMAP" id="MF_01363">
    <property type="entry name" value="Ribosomal_bL21"/>
    <property type="match status" value="1"/>
</dbReference>
<keyword evidence="4 5" id="KW-0694">RNA-binding</keyword>
<accession>A0A0G0WF97</accession>
<dbReference type="AlphaFoldDB" id="A0A0G0WF97"/>
<name>A0A0G0WF97_9BACT</name>
<dbReference type="GO" id="GO:0006412">
    <property type="term" value="P:translation"/>
    <property type="evidence" value="ECO:0007669"/>
    <property type="project" value="UniProtKB-UniRule"/>
</dbReference>
<dbReference type="InterPro" id="IPR028909">
    <property type="entry name" value="bL21-like"/>
</dbReference>
<evidence type="ECO:0000313" key="7">
    <source>
        <dbReference type="Proteomes" id="UP000034601"/>
    </source>
</evidence>
<dbReference type="GO" id="GO:0003735">
    <property type="term" value="F:structural constituent of ribosome"/>
    <property type="evidence" value="ECO:0007669"/>
    <property type="project" value="InterPro"/>
</dbReference>
<dbReference type="PANTHER" id="PTHR21349:SF0">
    <property type="entry name" value="LARGE RIBOSOMAL SUBUNIT PROTEIN BL21M"/>
    <property type="match status" value="1"/>
</dbReference>
<proteinExistence type="inferred from homology"/>
<dbReference type="SUPFAM" id="SSF141091">
    <property type="entry name" value="L21p-like"/>
    <property type="match status" value="1"/>
</dbReference>
<evidence type="ECO:0000256" key="5">
    <source>
        <dbReference type="RuleBase" id="RU000562"/>
    </source>
</evidence>
<sequence>MFLPLTLKPTQGKICHMQYLVCQIGGRQYLVKPHEVVEVDKLSEDIKTLVVDKVLLAVDDSKVEVGKPYLKKSVGFEVLEHLKKPKVRVATYKAKANYRRVIGSRREVSRIRLAEEGKPVKNNKD</sequence>